<organism evidence="4 5">
    <name type="scientific">Paenibacillus rhizolycopersici</name>
    <dbReference type="NCBI Taxonomy" id="2780073"/>
    <lineage>
        <taxon>Bacteria</taxon>
        <taxon>Bacillati</taxon>
        <taxon>Bacillota</taxon>
        <taxon>Bacilli</taxon>
        <taxon>Bacillales</taxon>
        <taxon>Paenibacillaceae</taxon>
        <taxon>Paenibacillus</taxon>
    </lineage>
</organism>
<dbReference type="SUPFAM" id="SSF46785">
    <property type="entry name" value="Winged helix' DNA-binding domain"/>
    <property type="match status" value="1"/>
</dbReference>
<dbReference type="Gene3D" id="1.10.10.10">
    <property type="entry name" value="Winged helix-like DNA-binding domain superfamily/Winged helix DNA-binding domain"/>
    <property type="match status" value="1"/>
</dbReference>
<comment type="function">
    <text evidence="1">Transcriptional repressor of xylose-utilizing enzymes.</text>
</comment>
<comment type="caution">
    <text evidence="4">The sequence shown here is derived from an EMBL/GenBank/DDBJ whole genome shotgun (WGS) entry which is preliminary data.</text>
</comment>
<evidence type="ECO:0000256" key="2">
    <source>
        <dbReference type="ARBA" id="ARBA00006479"/>
    </source>
</evidence>
<keyword evidence="3" id="KW-0859">Xylose metabolism</keyword>
<gene>
    <name evidence="4" type="ORF">IM700_010685</name>
</gene>
<keyword evidence="5" id="KW-1185">Reference proteome</keyword>
<dbReference type="SUPFAM" id="SSF53067">
    <property type="entry name" value="Actin-like ATPase domain"/>
    <property type="match status" value="1"/>
</dbReference>
<sequence>MNELPATPKEMKQVIRSGIRSTLLAMGSATKAELSGKLGVSFPTVSKFLAELKEAGEITAIGMDDSSGGRRAERYVYNPDVMLGLAVFLERTETNYVIYNCSGEVKEEGHAPSMLGDAGDSLAELIEEQMSRFPKIRSLAVGVPGAVNQGRIIHIPAYGALQNFDLKGALEKRFRLPAIVENDMNAAVLGYYHHLDTSDNPSLVYLYFGQNGPGSGILINGDVVRGSTFFTGEVSYVPQYEEKNFGQALQARPHLGPGQARIGTAGVDAVSRLVATCTALINPHTIVFCHDEVSVFLLNEIKARSARYVPTEHLPRLMMSDWRRDYLNGLQHLGRQLMISTSG</sequence>
<dbReference type="PANTHER" id="PTHR18964">
    <property type="entry name" value="ROK (REPRESSOR, ORF, KINASE) FAMILY"/>
    <property type="match status" value="1"/>
</dbReference>
<reference evidence="4 5" key="1">
    <citation type="submission" date="2021-01" db="EMBL/GenBank/DDBJ databases">
        <title>Paenibacillus sp.nov. isolated from the rhizosphere soil of tomato plant.</title>
        <authorList>
            <person name="Thin K.K."/>
            <person name="Zhang X."/>
            <person name="He S."/>
        </authorList>
    </citation>
    <scope>NUCLEOTIDE SEQUENCE [LARGE SCALE GENOMIC DNA]</scope>
    <source>
        <strain evidence="4 5">DXFW5</strain>
    </source>
</reference>
<dbReference type="Proteomes" id="UP001516620">
    <property type="component" value="Unassembled WGS sequence"/>
</dbReference>
<dbReference type="InterPro" id="IPR000600">
    <property type="entry name" value="ROK"/>
</dbReference>
<dbReference type="EMBL" id="JADCNN020000008">
    <property type="protein sequence ID" value="MBM6996111.1"/>
    <property type="molecule type" value="Genomic_DNA"/>
</dbReference>
<accession>A0ABS2H8H0</accession>
<dbReference type="CDD" id="cd23763">
    <property type="entry name" value="ASKHA_ATPase_ROK"/>
    <property type="match status" value="1"/>
</dbReference>
<keyword evidence="3" id="KW-0119">Carbohydrate metabolism</keyword>
<protein>
    <submittedName>
        <fullName evidence="4">ROK family transcriptional regulator</fullName>
    </submittedName>
</protein>
<dbReference type="Gene3D" id="3.30.420.40">
    <property type="match status" value="2"/>
</dbReference>
<dbReference type="Pfam" id="PF00480">
    <property type="entry name" value="ROK"/>
    <property type="match status" value="1"/>
</dbReference>
<dbReference type="InterPro" id="IPR043129">
    <property type="entry name" value="ATPase_NBD"/>
</dbReference>
<dbReference type="PANTHER" id="PTHR18964:SF149">
    <property type="entry name" value="BIFUNCTIONAL UDP-N-ACETYLGLUCOSAMINE 2-EPIMERASE_N-ACETYLMANNOSAMINE KINASE"/>
    <property type="match status" value="1"/>
</dbReference>
<dbReference type="RefSeq" id="WP_193416920.1">
    <property type="nucleotide sequence ID" value="NZ_JADCNN020000008.1"/>
</dbReference>
<comment type="similarity">
    <text evidence="2">Belongs to the ROK (NagC/XylR) family.</text>
</comment>
<proteinExistence type="inferred from homology"/>
<dbReference type="InterPro" id="IPR036388">
    <property type="entry name" value="WH-like_DNA-bd_sf"/>
</dbReference>
<evidence type="ECO:0000256" key="3">
    <source>
        <dbReference type="ARBA" id="ARBA00022629"/>
    </source>
</evidence>
<dbReference type="InterPro" id="IPR036390">
    <property type="entry name" value="WH_DNA-bd_sf"/>
</dbReference>
<evidence type="ECO:0000256" key="1">
    <source>
        <dbReference type="ARBA" id="ARBA00002486"/>
    </source>
</evidence>
<evidence type="ECO:0000313" key="4">
    <source>
        <dbReference type="EMBL" id="MBM6996111.1"/>
    </source>
</evidence>
<name>A0ABS2H8H0_9BACL</name>
<evidence type="ECO:0000313" key="5">
    <source>
        <dbReference type="Proteomes" id="UP001516620"/>
    </source>
</evidence>